<proteinExistence type="predicted"/>
<dbReference type="Gene3D" id="3.50.70.10">
    <property type="match status" value="1"/>
</dbReference>
<dbReference type="SUPFAM" id="SSF54626">
    <property type="entry name" value="Chalcone isomerase"/>
    <property type="match status" value="1"/>
</dbReference>
<evidence type="ECO:0000256" key="1">
    <source>
        <dbReference type="SAM" id="SignalP"/>
    </source>
</evidence>
<organism evidence="3 4">
    <name type="scientific">Cupriavidus respiraculi</name>
    <dbReference type="NCBI Taxonomy" id="195930"/>
    <lineage>
        <taxon>Bacteria</taxon>
        <taxon>Pseudomonadati</taxon>
        <taxon>Pseudomonadota</taxon>
        <taxon>Betaproteobacteria</taxon>
        <taxon>Burkholderiales</taxon>
        <taxon>Burkholderiaceae</taxon>
        <taxon>Cupriavidus</taxon>
    </lineage>
</organism>
<dbReference type="EMBL" id="CAJZAH010000002">
    <property type="protein sequence ID" value="CAG9174489.1"/>
    <property type="molecule type" value="Genomic_DNA"/>
</dbReference>
<accession>A0ABM8X3M8</accession>
<protein>
    <recommendedName>
        <fullName evidence="2">Chalcone isomerase domain-containing protein</fullName>
    </recommendedName>
</protein>
<comment type="caution">
    <text evidence="3">The sequence shown here is derived from an EMBL/GenBank/DDBJ whole genome shotgun (WGS) entry which is preliminary data.</text>
</comment>
<dbReference type="InterPro" id="IPR036298">
    <property type="entry name" value="Chalcone_isomerase_sf"/>
</dbReference>
<sequence length="217" mass="23699">MYRLTMQPRRIHRPASAFFASATRRFRPILAACGAALVLGMPASGAGAAEIEGLRIDEATRVAGKELQLNGVGLRTVFIVKGYVAALYLPEKVRNAAVVLGAKGPKRLQIRPLREVEADTFVKALNEGMRENHTDVQLEKFADRMAQLEQAMNQVGTARKGDVINFDYSPDSGTVIAINGTPRGRPIPGEDFYQAVLRIFLGDRPVDRDLKRGLLGG</sequence>
<gene>
    <name evidence="3" type="ORF">LMG21510_02586</name>
</gene>
<dbReference type="PANTHER" id="PTHR47698">
    <property type="entry name" value="FATTY-ACID-BINDING PROTEIN 3, CHLOROPLASTIC"/>
    <property type="match status" value="1"/>
</dbReference>
<dbReference type="Pfam" id="PF16036">
    <property type="entry name" value="Chalcone_3"/>
    <property type="match status" value="1"/>
</dbReference>
<evidence type="ECO:0000313" key="4">
    <source>
        <dbReference type="Proteomes" id="UP000721236"/>
    </source>
</evidence>
<keyword evidence="4" id="KW-1185">Reference proteome</keyword>
<dbReference type="PANTHER" id="PTHR47698:SF2">
    <property type="entry name" value="FATTY-ACID-BINDING PROTEIN 3, CHLOROPLASTIC"/>
    <property type="match status" value="1"/>
</dbReference>
<name>A0ABM8X3M8_9BURK</name>
<dbReference type="InterPro" id="IPR016087">
    <property type="entry name" value="Chalcone_isomerase"/>
</dbReference>
<reference evidence="3 4" key="1">
    <citation type="submission" date="2021-08" db="EMBL/GenBank/DDBJ databases">
        <authorList>
            <person name="Peeters C."/>
        </authorList>
    </citation>
    <scope>NUCLEOTIDE SEQUENCE [LARGE SCALE GENOMIC DNA]</scope>
    <source>
        <strain evidence="3 4">LMG 21510</strain>
    </source>
</reference>
<dbReference type="Proteomes" id="UP000721236">
    <property type="component" value="Unassembled WGS sequence"/>
</dbReference>
<feature type="chain" id="PRO_5046531285" description="Chalcone isomerase domain-containing protein" evidence="1">
    <location>
        <begin position="49"/>
        <end position="217"/>
    </location>
</feature>
<evidence type="ECO:0000313" key="3">
    <source>
        <dbReference type="EMBL" id="CAG9174489.1"/>
    </source>
</evidence>
<keyword evidence="1" id="KW-0732">Signal</keyword>
<feature type="signal peptide" evidence="1">
    <location>
        <begin position="1"/>
        <end position="48"/>
    </location>
</feature>
<dbReference type="InterPro" id="IPR016088">
    <property type="entry name" value="Chalcone_isomerase_3-sand"/>
</dbReference>
<evidence type="ECO:0000259" key="2">
    <source>
        <dbReference type="Pfam" id="PF16036"/>
    </source>
</evidence>
<feature type="domain" description="Chalcone isomerase" evidence="2">
    <location>
        <begin position="48"/>
        <end position="216"/>
    </location>
</feature>